<reference evidence="1" key="1">
    <citation type="submission" date="2019-08" db="EMBL/GenBank/DDBJ databases">
        <authorList>
            <person name="Kucharzyk K."/>
            <person name="Murdoch R.W."/>
            <person name="Higgins S."/>
            <person name="Loffler F."/>
        </authorList>
    </citation>
    <scope>NUCLEOTIDE SEQUENCE</scope>
</reference>
<protein>
    <submittedName>
        <fullName evidence="1">Uncharacterized protein</fullName>
    </submittedName>
</protein>
<accession>A0A645CC42</accession>
<evidence type="ECO:0000313" key="1">
    <source>
        <dbReference type="EMBL" id="MPM74500.1"/>
    </source>
</evidence>
<name>A0A645CC42_9ZZZZ</name>
<dbReference type="EMBL" id="VSSQ01026005">
    <property type="protein sequence ID" value="MPM74500.1"/>
    <property type="molecule type" value="Genomic_DNA"/>
</dbReference>
<dbReference type="AlphaFoldDB" id="A0A645CC42"/>
<sequence>MHQRAQRCGGGRADDAPQNGRFVLQDDVSVGIRNAVDYIRLHQYAAVDGRAERARHFNGRHGDRFAKGQLCQIACANVFAVNDFAGVLAGNAALGGFAEAEAVNIVVECVNAHIARDIHHRHTAGIAQRFRERLRAVAFRVPAGNLLQAVDARTAAFIGFIQGCVSAVQRGGNRNQIEHRARFIRFRYDLVFRHGHQFGNRVARRIVQVERRIGSNCEDFAGIRVHNNPADARGLGRHIALLDVSF</sequence>
<gene>
    <name evidence="1" type="ORF">SDC9_121488</name>
</gene>
<organism evidence="1">
    <name type="scientific">bioreactor metagenome</name>
    <dbReference type="NCBI Taxonomy" id="1076179"/>
    <lineage>
        <taxon>unclassified sequences</taxon>
        <taxon>metagenomes</taxon>
        <taxon>ecological metagenomes</taxon>
    </lineage>
</organism>
<comment type="caution">
    <text evidence="1">The sequence shown here is derived from an EMBL/GenBank/DDBJ whole genome shotgun (WGS) entry which is preliminary data.</text>
</comment>
<proteinExistence type="predicted"/>